<dbReference type="RefSeq" id="WP_162362413.1">
    <property type="nucleotide sequence ID" value="NZ_CP047591.1"/>
</dbReference>
<dbReference type="EMBL" id="CP047591">
    <property type="protein sequence ID" value="QHI72645.1"/>
    <property type="molecule type" value="Genomic_DNA"/>
</dbReference>
<keyword evidence="1" id="KW-0808">Transferase</keyword>
<evidence type="ECO:0000313" key="2">
    <source>
        <dbReference type="Proteomes" id="UP000463883"/>
    </source>
</evidence>
<name>A0A6P1MNR3_9FIRM</name>
<keyword evidence="2" id="KW-1185">Reference proteome</keyword>
<dbReference type="AlphaFoldDB" id="A0A6P1MNR3"/>
<gene>
    <name evidence="1" type="ORF">Ami3637_09760</name>
</gene>
<reference evidence="1 2" key="1">
    <citation type="submission" date="2020-01" db="EMBL/GenBank/DDBJ databases">
        <title>Genomic analysis of Aminipila sp. CBA3637.</title>
        <authorList>
            <person name="Kim Y.B."/>
            <person name="Roh S.W."/>
        </authorList>
    </citation>
    <scope>NUCLEOTIDE SEQUENCE [LARGE SCALE GENOMIC DNA]</scope>
    <source>
        <strain evidence="1 2">CBA3637</strain>
    </source>
</reference>
<accession>A0A6P1MNR3</accession>
<dbReference type="GO" id="GO:0016301">
    <property type="term" value="F:kinase activity"/>
    <property type="evidence" value="ECO:0007669"/>
    <property type="project" value="UniProtKB-KW"/>
</dbReference>
<keyword evidence="1" id="KW-0418">Kinase</keyword>
<evidence type="ECO:0000313" key="1">
    <source>
        <dbReference type="EMBL" id="QHI72645.1"/>
    </source>
</evidence>
<organism evidence="1 2">
    <name type="scientific">Aminipila terrae</name>
    <dbReference type="NCBI Taxonomy" id="2697030"/>
    <lineage>
        <taxon>Bacteria</taxon>
        <taxon>Bacillati</taxon>
        <taxon>Bacillota</taxon>
        <taxon>Clostridia</taxon>
        <taxon>Peptostreptococcales</taxon>
        <taxon>Anaerovoracaceae</taxon>
        <taxon>Aminipila</taxon>
    </lineage>
</organism>
<sequence>MDQQNSDCMNGNLTPKEVKLYNLLRRLWIEHVMWTRFFLISTAANLGDLDYVTNRLLENPKDFAYLLSMFYSNQKASDFEKLFTEHLMIASQLVNGVKAGDTKTADEQRKLWYGNADEIANFLGNINPNWDSKVWQSMLYNHLEMTENEAAQILTGQYEDSIMQYDLIQEEALLMADEMACGLIKQFNI</sequence>
<dbReference type="KEGG" id="amic:Ami3637_09760"/>
<protein>
    <submittedName>
        <fullName evidence="1">Acetylglutamate kinase</fullName>
    </submittedName>
</protein>
<proteinExistence type="predicted"/>
<dbReference type="Proteomes" id="UP000463883">
    <property type="component" value="Chromosome"/>
</dbReference>